<dbReference type="GeneID" id="54488786"/>
<dbReference type="Proteomes" id="UP000799437">
    <property type="component" value="Unassembled WGS sequence"/>
</dbReference>
<keyword evidence="2" id="KW-1185">Reference proteome</keyword>
<gene>
    <name evidence="1" type="ORF">EJ05DRAFT_505723</name>
</gene>
<dbReference type="EMBL" id="ML996595">
    <property type="protein sequence ID" value="KAF2752751.1"/>
    <property type="molecule type" value="Genomic_DNA"/>
</dbReference>
<accession>A0A6A6VU30</accession>
<evidence type="ECO:0000313" key="1">
    <source>
        <dbReference type="EMBL" id="KAF2752751.1"/>
    </source>
</evidence>
<dbReference type="RefSeq" id="XP_033595202.1">
    <property type="nucleotide sequence ID" value="XM_033747732.1"/>
</dbReference>
<name>A0A6A6VU30_9PEZI</name>
<reference evidence="1" key="1">
    <citation type="journal article" date="2020" name="Stud. Mycol.">
        <title>101 Dothideomycetes genomes: a test case for predicting lifestyles and emergence of pathogens.</title>
        <authorList>
            <person name="Haridas S."/>
            <person name="Albert R."/>
            <person name="Binder M."/>
            <person name="Bloem J."/>
            <person name="Labutti K."/>
            <person name="Salamov A."/>
            <person name="Andreopoulos B."/>
            <person name="Baker S."/>
            <person name="Barry K."/>
            <person name="Bills G."/>
            <person name="Bluhm B."/>
            <person name="Cannon C."/>
            <person name="Castanera R."/>
            <person name="Culley D."/>
            <person name="Daum C."/>
            <person name="Ezra D."/>
            <person name="Gonzalez J."/>
            <person name="Henrissat B."/>
            <person name="Kuo A."/>
            <person name="Liang C."/>
            <person name="Lipzen A."/>
            <person name="Lutzoni F."/>
            <person name="Magnuson J."/>
            <person name="Mondo S."/>
            <person name="Nolan M."/>
            <person name="Ohm R."/>
            <person name="Pangilinan J."/>
            <person name="Park H.-J."/>
            <person name="Ramirez L."/>
            <person name="Alfaro M."/>
            <person name="Sun H."/>
            <person name="Tritt A."/>
            <person name="Yoshinaga Y."/>
            <person name="Zwiers L.-H."/>
            <person name="Turgeon B."/>
            <person name="Goodwin S."/>
            <person name="Spatafora J."/>
            <person name="Crous P."/>
            <person name="Grigoriev I."/>
        </authorList>
    </citation>
    <scope>NUCLEOTIDE SEQUENCE</scope>
    <source>
        <strain evidence="1">CBS 121739</strain>
    </source>
</reference>
<protein>
    <submittedName>
        <fullName evidence="1">Uncharacterized protein</fullName>
    </submittedName>
</protein>
<organism evidence="1 2">
    <name type="scientific">Pseudovirgaria hyperparasitica</name>
    <dbReference type="NCBI Taxonomy" id="470096"/>
    <lineage>
        <taxon>Eukaryota</taxon>
        <taxon>Fungi</taxon>
        <taxon>Dikarya</taxon>
        <taxon>Ascomycota</taxon>
        <taxon>Pezizomycotina</taxon>
        <taxon>Dothideomycetes</taxon>
        <taxon>Dothideomycetes incertae sedis</taxon>
        <taxon>Acrospermales</taxon>
        <taxon>Acrospermaceae</taxon>
        <taxon>Pseudovirgaria</taxon>
    </lineage>
</organism>
<evidence type="ECO:0000313" key="2">
    <source>
        <dbReference type="Proteomes" id="UP000799437"/>
    </source>
</evidence>
<dbReference type="AlphaFoldDB" id="A0A6A6VU30"/>
<sequence>MSMVQSLPDFQLLNYDNDQNVPLLTVRLTASWTHCGPLLPDEYNDLPYSFHAWAKASVCGDLANPLTRLLRYINTFFSDAGIETYWLTIRATRGSHDYDIPRWHTDDEFFRFPGNTQEYPRSEAQWKLAATLLGPGTLFVEDSSVARSVQRETRALCEQEAVPHSCTSIRCLGCADVAESTRKRLAKALASNSIVQAPARGCIFFRVGPNQGAVHSEPASHSDRIFVNCIPGTKKELTLVMKQWGMEYPRSWSIGVPLQFDSGTSS</sequence>
<proteinExistence type="predicted"/>
<dbReference type="OrthoDB" id="10261951at2759"/>